<evidence type="ECO:0000313" key="1">
    <source>
        <dbReference type="EMBL" id="VDD06927.1"/>
    </source>
</evidence>
<organism evidence="1">
    <name type="scientific">Brassica oleracea</name>
    <name type="common">Wild cabbage</name>
    <dbReference type="NCBI Taxonomy" id="3712"/>
    <lineage>
        <taxon>Eukaryota</taxon>
        <taxon>Viridiplantae</taxon>
        <taxon>Streptophyta</taxon>
        <taxon>Embryophyta</taxon>
        <taxon>Tracheophyta</taxon>
        <taxon>Spermatophyta</taxon>
        <taxon>Magnoliopsida</taxon>
        <taxon>eudicotyledons</taxon>
        <taxon>Gunneridae</taxon>
        <taxon>Pentapetalae</taxon>
        <taxon>rosids</taxon>
        <taxon>malvids</taxon>
        <taxon>Brassicales</taxon>
        <taxon>Brassicaceae</taxon>
        <taxon>Brassiceae</taxon>
        <taxon>Brassica</taxon>
    </lineage>
</organism>
<reference evidence="1" key="1">
    <citation type="submission" date="2018-11" db="EMBL/GenBank/DDBJ databases">
        <authorList>
            <consortium name="Genoscope - CEA"/>
            <person name="William W."/>
        </authorList>
    </citation>
    <scope>NUCLEOTIDE SEQUENCE</scope>
</reference>
<protein>
    <submittedName>
        <fullName evidence="1">Uncharacterized protein</fullName>
    </submittedName>
</protein>
<sequence length="56" mass="6740">MMVVVRLQPKPCFLLRGDSLLAKTLIPRRWWSCSKQRRKRLTWPTLRVFSLANQTR</sequence>
<proteinExistence type="predicted"/>
<dbReference type="AlphaFoldDB" id="A0A3P6BLF6"/>
<accession>A0A3P6BLF6</accession>
<dbReference type="EMBL" id="LR031873">
    <property type="protein sequence ID" value="VDD06927.1"/>
    <property type="molecule type" value="Genomic_DNA"/>
</dbReference>
<name>A0A3P6BLF6_BRAOL</name>
<gene>
    <name evidence="1" type="ORF">BOLC4T23255H</name>
</gene>